<evidence type="ECO:0000313" key="1">
    <source>
        <dbReference type="EMBL" id="PJG82759.1"/>
    </source>
</evidence>
<sequence>MANNNSKSLGPLRSEITFTLHTKYAHYLWMGRELKRDNKGNITISSILSVPNCLGLLSQIQRDASENDPYADDYLLQFEEKVIAYREEMQKLVQQVVDLYMDRLPENFEIERSANVTPVSYAIHINSQLGYQLLYLLGDYDGLARAAMIASHLALITRGDAQEWLEEGAKLIRQCFGVVEHYKHSGITRQDAAENNARYQAAIQRMGYELPPDVLSGELRAEFAPLIKNQRNYSENNDTDVQMNVAAQPNSDK</sequence>
<comment type="caution">
    <text evidence="1">The sequence shown here is derived from an EMBL/GenBank/DDBJ whole genome shotgun (WGS) entry which is preliminary data.</text>
</comment>
<dbReference type="NCBIfam" id="TIGR03761">
    <property type="entry name" value="ICE_PFL4669"/>
    <property type="match status" value="1"/>
</dbReference>
<organism evidence="1 2">
    <name type="scientific">Caviibacterium pharyngocola</name>
    <dbReference type="NCBI Taxonomy" id="28159"/>
    <lineage>
        <taxon>Bacteria</taxon>
        <taxon>Pseudomonadati</taxon>
        <taxon>Pseudomonadota</taxon>
        <taxon>Gammaproteobacteria</taxon>
        <taxon>Pasteurellales</taxon>
        <taxon>Pasteurellaceae</taxon>
        <taxon>Caviibacterium</taxon>
    </lineage>
</organism>
<accession>A0A2M8RV52</accession>
<dbReference type="Pfam" id="PF08900">
    <property type="entry name" value="AcaB"/>
    <property type="match status" value="1"/>
</dbReference>
<dbReference type="OrthoDB" id="8524550at2"/>
<dbReference type="RefSeq" id="WP_100296858.1">
    <property type="nucleotide sequence ID" value="NZ_PHGZ01000014.1"/>
</dbReference>
<dbReference type="Proteomes" id="UP000230282">
    <property type="component" value="Unassembled WGS sequence"/>
</dbReference>
<evidence type="ECO:0000313" key="2">
    <source>
        <dbReference type="Proteomes" id="UP000230282"/>
    </source>
</evidence>
<proteinExistence type="predicted"/>
<gene>
    <name evidence="1" type="ORF">CVP04_07290</name>
</gene>
<keyword evidence="2" id="KW-1185">Reference proteome</keyword>
<reference evidence="1 2" key="1">
    <citation type="submission" date="2017-11" db="EMBL/GenBank/DDBJ databases">
        <title>Reclassification of Bisgaard taxon 5 as Caviibacterium pharyngocola gen. nov., sp. nov.</title>
        <authorList>
            <person name="Christensen H."/>
        </authorList>
    </citation>
    <scope>NUCLEOTIDE SEQUENCE [LARGE SCALE GENOMIC DNA]</scope>
    <source>
        <strain evidence="1 2">7_3</strain>
    </source>
</reference>
<protein>
    <submittedName>
        <fullName evidence="1">TIGR03761 family integrating conjugative element protein</fullName>
    </submittedName>
</protein>
<dbReference type="AlphaFoldDB" id="A0A2M8RV52"/>
<dbReference type="EMBL" id="PHGZ01000014">
    <property type="protein sequence ID" value="PJG82759.1"/>
    <property type="molecule type" value="Genomic_DNA"/>
</dbReference>
<name>A0A2M8RV52_9PAST</name>
<dbReference type="InterPro" id="IPR014996">
    <property type="entry name" value="AcaB"/>
</dbReference>